<comment type="caution">
    <text evidence="1">The sequence shown here is derived from an EMBL/GenBank/DDBJ whole genome shotgun (WGS) entry which is preliminary data.</text>
</comment>
<dbReference type="RefSeq" id="WP_060190739.1">
    <property type="nucleotide sequence ID" value="NZ_LPJS01000065.1"/>
</dbReference>
<organism evidence="1 2">
    <name type="scientific">Burkholderia diffusa</name>
    <dbReference type="NCBI Taxonomy" id="488732"/>
    <lineage>
        <taxon>Bacteria</taxon>
        <taxon>Pseudomonadati</taxon>
        <taxon>Pseudomonadota</taxon>
        <taxon>Betaproteobacteria</taxon>
        <taxon>Burkholderiales</taxon>
        <taxon>Burkholderiaceae</taxon>
        <taxon>Burkholderia</taxon>
        <taxon>Burkholderia cepacia complex</taxon>
    </lineage>
</organism>
<sequence length="216" mass="23283">MSRTHHQSTTIVPTADVVLSLRLPAGTAPAIVSSLKQGLEDLVAIVLAQAPFDEAMIKCADDLAAAIAGLPEPVVTLIGERIQRQKSIRAILARGDWLTAGQINVLQVAPPANEAQPASDWKRRGDIFSVFFGGEEYFAGYQFDASGQPLPVIKEILNALGPVDDPWRIAAWFHFQNGWISGSGARKGEPVSPIDALDRRDALLNAARHMHGTYVA</sequence>
<dbReference type="AlphaFoldDB" id="A0AAW3PKK0"/>
<gene>
    <name evidence="1" type="ORF">WL88_10750</name>
</gene>
<proteinExistence type="predicted"/>
<protein>
    <submittedName>
        <fullName evidence="1">Uncharacterized protein</fullName>
    </submittedName>
</protein>
<reference evidence="1 2" key="1">
    <citation type="submission" date="2015-11" db="EMBL/GenBank/DDBJ databases">
        <title>Expanding the genomic diversity of Burkholderia species for the development of highly accurate diagnostics.</title>
        <authorList>
            <person name="Sahl J."/>
            <person name="Keim P."/>
            <person name="Wagner D."/>
        </authorList>
    </citation>
    <scope>NUCLEOTIDE SEQUENCE [LARGE SCALE GENOMIC DNA]</scope>
    <source>
        <strain evidence="1 2">MSMB378WGS</strain>
    </source>
</reference>
<name>A0AAW3PKK0_9BURK</name>
<accession>A0AAW3PKK0</accession>
<dbReference type="Proteomes" id="UP000063236">
    <property type="component" value="Unassembled WGS sequence"/>
</dbReference>
<evidence type="ECO:0000313" key="2">
    <source>
        <dbReference type="Proteomes" id="UP000063236"/>
    </source>
</evidence>
<evidence type="ECO:0000313" key="1">
    <source>
        <dbReference type="EMBL" id="KWF57311.1"/>
    </source>
</evidence>
<dbReference type="EMBL" id="LPJV01000015">
    <property type="protein sequence ID" value="KWF57311.1"/>
    <property type="molecule type" value="Genomic_DNA"/>
</dbReference>